<reference evidence="1" key="1">
    <citation type="journal article" date="2014" name="Front. Microbiol.">
        <title>High frequency of phylogenetically diverse reductive dehalogenase-homologous genes in deep subseafloor sedimentary metagenomes.</title>
        <authorList>
            <person name="Kawai M."/>
            <person name="Futagami T."/>
            <person name="Toyoda A."/>
            <person name="Takaki Y."/>
            <person name="Nishi S."/>
            <person name="Hori S."/>
            <person name="Arai W."/>
            <person name="Tsubouchi T."/>
            <person name="Morono Y."/>
            <person name="Uchiyama I."/>
            <person name="Ito T."/>
            <person name="Fujiyama A."/>
            <person name="Inagaki F."/>
            <person name="Takami H."/>
        </authorList>
    </citation>
    <scope>NUCLEOTIDE SEQUENCE</scope>
    <source>
        <strain evidence="1">Expedition CK06-06</strain>
    </source>
</reference>
<comment type="caution">
    <text evidence="1">The sequence shown here is derived from an EMBL/GenBank/DDBJ whole genome shotgun (WGS) entry which is preliminary data.</text>
</comment>
<evidence type="ECO:0000313" key="1">
    <source>
        <dbReference type="EMBL" id="GAH17407.1"/>
    </source>
</evidence>
<dbReference type="AlphaFoldDB" id="X1DAY9"/>
<name>X1DAY9_9ZZZZ</name>
<proteinExistence type="predicted"/>
<accession>X1DAY9</accession>
<gene>
    <name evidence="1" type="ORF">S01H4_55144</name>
</gene>
<sequence>DITILAAGKVIDRTLDKRAHRQIIDKVLEEAPTLKKD</sequence>
<feature type="non-terminal residue" evidence="1">
    <location>
        <position position="1"/>
    </location>
</feature>
<protein>
    <submittedName>
        <fullName evidence="1">Uncharacterized protein</fullName>
    </submittedName>
</protein>
<dbReference type="EMBL" id="BART01031795">
    <property type="protein sequence ID" value="GAH17407.1"/>
    <property type="molecule type" value="Genomic_DNA"/>
</dbReference>
<organism evidence="1">
    <name type="scientific">marine sediment metagenome</name>
    <dbReference type="NCBI Taxonomy" id="412755"/>
    <lineage>
        <taxon>unclassified sequences</taxon>
        <taxon>metagenomes</taxon>
        <taxon>ecological metagenomes</taxon>
    </lineage>
</organism>